<proteinExistence type="predicted"/>
<dbReference type="PANTHER" id="PTHR42659:SF9">
    <property type="entry name" value="XANTHINE DEHYDROGENASE FAD-BINDING SUBUNIT XDHB-RELATED"/>
    <property type="match status" value="1"/>
</dbReference>
<dbReference type="InterPro" id="IPR036318">
    <property type="entry name" value="FAD-bd_PCMH-like_sf"/>
</dbReference>
<dbReference type="GO" id="GO:0071949">
    <property type="term" value="F:FAD binding"/>
    <property type="evidence" value="ECO:0007669"/>
    <property type="project" value="InterPro"/>
</dbReference>
<dbReference type="GO" id="GO:0016491">
    <property type="term" value="F:oxidoreductase activity"/>
    <property type="evidence" value="ECO:0007669"/>
    <property type="project" value="InterPro"/>
</dbReference>
<evidence type="ECO:0000313" key="2">
    <source>
        <dbReference type="EMBL" id="ABK99060.1"/>
    </source>
</evidence>
<protein>
    <submittedName>
        <fullName evidence="2">Molybdopterin dehydrogenase, FAD-binding protein</fullName>
    </submittedName>
</protein>
<evidence type="ECO:0000259" key="1">
    <source>
        <dbReference type="PROSITE" id="PS51387"/>
    </source>
</evidence>
<dbReference type="SUPFAM" id="SSF56176">
    <property type="entry name" value="FAD-binding/transporter-associated domain-like"/>
    <property type="match status" value="1"/>
</dbReference>
<name>A1ANZ0_PELPD</name>
<feature type="domain" description="FAD-binding PCMH-type" evidence="1">
    <location>
        <begin position="1"/>
        <end position="172"/>
    </location>
</feature>
<dbReference type="SUPFAM" id="SSF55447">
    <property type="entry name" value="CO dehydrogenase flavoprotein C-terminal domain-like"/>
    <property type="match status" value="1"/>
</dbReference>
<dbReference type="Gene3D" id="3.30.465.10">
    <property type="match status" value="1"/>
</dbReference>
<dbReference type="SMART" id="SM01092">
    <property type="entry name" value="CO_deh_flav_C"/>
    <property type="match status" value="1"/>
</dbReference>
<dbReference type="RefSeq" id="WP_011735353.1">
    <property type="nucleotide sequence ID" value="NC_008609.1"/>
</dbReference>
<dbReference type="Gene3D" id="3.30.390.50">
    <property type="entry name" value="CO dehydrogenase flavoprotein, C-terminal domain"/>
    <property type="match status" value="1"/>
</dbReference>
<accession>A1ANZ0</accession>
<dbReference type="STRING" id="338966.Ppro_1444"/>
<dbReference type="eggNOG" id="COG1319">
    <property type="taxonomic scope" value="Bacteria"/>
</dbReference>
<dbReference type="AlphaFoldDB" id="A1ANZ0"/>
<dbReference type="InterPro" id="IPR016166">
    <property type="entry name" value="FAD-bd_PCMH"/>
</dbReference>
<gene>
    <name evidence="2" type="ordered locus">Ppro_1444</name>
</gene>
<dbReference type="InterPro" id="IPR002346">
    <property type="entry name" value="Mopterin_DH_FAD-bd"/>
</dbReference>
<dbReference type="OrthoDB" id="9783813at2"/>
<evidence type="ECO:0000313" key="3">
    <source>
        <dbReference type="Proteomes" id="UP000006732"/>
    </source>
</evidence>
<dbReference type="Proteomes" id="UP000006732">
    <property type="component" value="Chromosome"/>
</dbReference>
<reference evidence="2 3" key="1">
    <citation type="submission" date="2006-10" db="EMBL/GenBank/DDBJ databases">
        <title>Complete sequence of chromosome of Pelobacter propionicus DSM 2379.</title>
        <authorList>
            <consortium name="US DOE Joint Genome Institute"/>
            <person name="Copeland A."/>
            <person name="Lucas S."/>
            <person name="Lapidus A."/>
            <person name="Barry K."/>
            <person name="Detter J.C."/>
            <person name="Glavina del Rio T."/>
            <person name="Hammon N."/>
            <person name="Israni S."/>
            <person name="Dalin E."/>
            <person name="Tice H."/>
            <person name="Pitluck S."/>
            <person name="Saunders E."/>
            <person name="Brettin T."/>
            <person name="Bruce D."/>
            <person name="Han C."/>
            <person name="Tapia R."/>
            <person name="Schmutz J."/>
            <person name="Larimer F."/>
            <person name="Land M."/>
            <person name="Hauser L."/>
            <person name="Kyrpides N."/>
            <person name="Kim E."/>
            <person name="Lovley D."/>
            <person name="Richardson P."/>
        </authorList>
    </citation>
    <scope>NUCLEOTIDE SEQUENCE [LARGE SCALE GENOMIC DNA]</scope>
    <source>
        <strain evidence="3">DSM 2379 / NBRC 103807 / OttBd1</strain>
    </source>
</reference>
<dbReference type="EMBL" id="CP000482">
    <property type="protein sequence ID" value="ABK99060.1"/>
    <property type="molecule type" value="Genomic_DNA"/>
</dbReference>
<dbReference type="HOGENOM" id="CLU_058050_0_0_7"/>
<dbReference type="Pfam" id="PF00941">
    <property type="entry name" value="FAD_binding_5"/>
    <property type="match status" value="1"/>
</dbReference>
<dbReference type="Pfam" id="PF03450">
    <property type="entry name" value="CO_deh_flav_C"/>
    <property type="match status" value="1"/>
</dbReference>
<dbReference type="InterPro" id="IPR036683">
    <property type="entry name" value="CO_DH_flav_C_dom_sf"/>
</dbReference>
<dbReference type="InterPro" id="IPR051312">
    <property type="entry name" value="Diverse_Substr_Oxidored"/>
</dbReference>
<organism evidence="2 3">
    <name type="scientific">Pelobacter propionicus (strain DSM 2379 / NBRC 103807 / OttBd1)</name>
    <dbReference type="NCBI Taxonomy" id="338966"/>
    <lineage>
        <taxon>Bacteria</taxon>
        <taxon>Pseudomonadati</taxon>
        <taxon>Thermodesulfobacteriota</taxon>
        <taxon>Desulfuromonadia</taxon>
        <taxon>Desulfuromonadales</taxon>
        <taxon>Desulfuromonadaceae</taxon>
        <taxon>Pelobacter</taxon>
    </lineage>
</organism>
<sequence>MVGAFRPQTLQQALDIRGSRMTTLFAGGSDLMVRHRSWSGIPPALPAPALMIGHIEELRNISADGDTLRIGACATLGEILGHPAVPDYVRLPLSRMASPSIRAIATLGGNIANASPAGDSLPMLYALDARLELRSCSHTEEVDVADFIGGPGRTILEDDQILTRIHIPLAQFTHLLFEKVAGRRANSIAKLSLYVVARISGPRVEEVRVAFGAVAPTVVRNREAEALLARTEAAHLPGRVEQVKACYAPLITPIDDQRSTREYRRDVALGLLERFLLGLR</sequence>
<dbReference type="PROSITE" id="PS51387">
    <property type="entry name" value="FAD_PCMH"/>
    <property type="match status" value="1"/>
</dbReference>
<dbReference type="InterPro" id="IPR016169">
    <property type="entry name" value="FAD-bd_PCMH_sub2"/>
</dbReference>
<dbReference type="KEGG" id="ppd:Ppro_1444"/>
<dbReference type="PANTHER" id="PTHR42659">
    <property type="entry name" value="XANTHINE DEHYDROGENASE SUBUNIT C-RELATED"/>
    <property type="match status" value="1"/>
</dbReference>
<keyword evidence="3" id="KW-1185">Reference proteome</keyword>
<dbReference type="InterPro" id="IPR005107">
    <property type="entry name" value="CO_DH_flav_C"/>
</dbReference>